<dbReference type="RefSeq" id="WP_146503095.1">
    <property type="nucleotide sequence ID" value="NZ_SJPG01000001.1"/>
</dbReference>
<dbReference type="AlphaFoldDB" id="A0A5C5XE18"/>
<dbReference type="GO" id="GO:0046555">
    <property type="term" value="F:acetylxylan esterase activity"/>
    <property type="evidence" value="ECO:0007669"/>
    <property type="project" value="UniProtKB-EC"/>
</dbReference>
<evidence type="ECO:0000313" key="4">
    <source>
        <dbReference type="EMBL" id="TWT61058.1"/>
    </source>
</evidence>
<dbReference type="PANTHER" id="PTHR48081">
    <property type="entry name" value="AB HYDROLASE SUPERFAMILY PROTEIN C4A8.06C"/>
    <property type="match status" value="1"/>
</dbReference>
<protein>
    <submittedName>
        <fullName evidence="4">Acetylxylan esterase</fullName>
        <ecNumber evidence="4">3.1.1.72</ecNumber>
    </submittedName>
</protein>
<feature type="signal peptide" evidence="2">
    <location>
        <begin position="1"/>
        <end position="20"/>
    </location>
</feature>
<evidence type="ECO:0000256" key="1">
    <source>
        <dbReference type="ARBA" id="ARBA00022801"/>
    </source>
</evidence>
<dbReference type="Pfam" id="PF20434">
    <property type="entry name" value="BD-FAE"/>
    <property type="match status" value="1"/>
</dbReference>
<dbReference type="InterPro" id="IPR050300">
    <property type="entry name" value="GDXG_lipolytic_enzyme"/>
</dbReference>
<dbReference type="InterPro" id="IPR029058">
    <property type="entry name" value="AB_hydrolase_fold"/>
</dbReference>
<comment type="caution">
    <text evidence="4">The sequence shown here is derived from an EMBL/GenBank/DDBJ whole genome shotgun (WGS) entry which is preliminary data.</text>
</comment>
<keyword evidence="2" id="KW-0732">Signal</keyword>
<name>A0A5C5XE18_9PLAN</name>
<keyword evidence="1 4" id="KW-0378">Hydrolase</keyword>
<dbReference type="SUPFAM" id="SSF53474">
    <property type="entry name" value="alpha/beta-Hydrolases"/>
    <property type="match status" value="1"/>
</dbReference>
<gene>
    <name evidence="4" type="primary">axeA1_2</name>
    <name evidence="4" type="ORF">Pan54_17920</name>
</gene>
<sequence length="299" mass="33236" precursor="true">MKLMMTMMVLTFGLITTVNAQEVLKVWPGKPPGPDREVGPEQDITKPTDRLIAGRRIIKLANVTTPELHVYFPEESKQNGSVVVICPGGGFNILAWDLEGTEVAEWLNDIGVTAVVLKYRVPTRGQDPVWKAPVQDTQRAISLVRSKAKEWKLDANRVGVLGFSAGGHTAARAALTKERLYEPIDASDENNFRPNSVMLIYPAYLNDKETSALAADLTVDESTPPMFIVHAFNDPISVEGSLLLSLELKRNNIPFDLHVYDTGGHGYGLRRIDDQPVTTWPDRCTDWLQRSGWLTRASE</sequence>
<dbReference type="EC" id="3.1.1.72" evidence="4"/>
<evidence type="ECO:0000259" key="3">
    <source>
        <dbReference type="Pfam" id="PF20434"/>
    </source>
</evidence>
<reference evidence="4 5" key="1">
    <citation type="submission" date="2019-02" db="EMBL/GenBank/DDBJ databases">
        <title>Deep-cultivation of Planctomycetes and their phenomic and genomic characterization uncovers novel biology.</title>
        <authorList>
            <person name="Wiegand S."/>
            <person name="Jogler M."/>
            <person name="Boedeker C."/>
            <person name="Pinto D."/>
            <person name="Vollmers J."/>
            <person name="Rivas-Marin E."/>
            <person name="Kohn T."/>
            <person name="Peeters S.H."/>
            <person name="Heuer A."/>
            <person name="Rast P."/>
            <person name="Oberbeckmann S."/>
            <person name="Bunk B."/>
            <person name="Jeske O."/>
            <person name="Meyerdierks A."/>
            <person name="Storesund J.E."/>
            <person name="Kallscheuer N."/>
            <person name="Luecker S."/>
            <person name="Lage O.M."/>
            <person name="Pohl T."/>
            <person name="Merkel B.J."/>
            <person name="Hornburger P."/>
            <person name="Mueller R.-W."/>
            <person name="Bruemmer F."/>
            <person name="Labrenz M."/>
            <person name="Spormann A.M."/>
            <person name="Op Den Camp H."/>
            <person name="Overmann J."/>
            <person name="Amann R."/>
            <person name="Jetten M.S.M."/>
            <person name="Mascher T."/>
            <person name="Medema M.H."/>
            <person name="Devos D.P."/>
            <person name="Kaster A.-K."/>
            <person name="Ovreas L."/>
            <person name="Rohde M."/>
            <person name="Galperin M.Y."/>
            <person name="Jogler C."/>
        </authorList>
    </citation>
    <scope>NUCLEOTIDE SEQUENCE [LARGE SCALE GENOMIC DNA]</scope>
    <source>
        <strain evidence="4 5">Pan54</strain>
    </source>
</reference>
<keyword evidence="5" id="KW-1185">Reference proteome</keyword>
<organism evidence="4 5">
    <name type="scientific">Rubinisphaera italica</name>
    <dbReference type="NCBI Taxonomy" id="2527969"/>
    <lineage>
        <taxon>Bacteria</taxon>
        <taxon>Pseudomonadati</taxon>
        <taxon>Planctomycetota</taxon>
        <taxon>Planctomycetia</taxon>
        <taxon>Planctomycetales</taxon>
        <taxon>Planctomycetaceae</taxon>
        <taxon>Rubinisphaera</taxon>
    </lineage>
</organism>
<dbReference type="Gene3D" id="3.40.50.1820">
    <property type="entry name" value="alpha/beta hydrolase"/>
    <property type="match status" value="1"/>
</dbReference>
<dbReference type="Proteomes" id="UP000316095">
    <property type="component" value="Unassembled WGS sequence"/>
</dbReference>
<dbReference type="InterPro" id="IPR049492">
    <property type="entry name" value="BD-FAE-like_dom"/>
</dbReference>
<proteinExistence type="predicted"/>
<dbReference type="PANTHER" id="PTHR48081:SF6">
    <property type="entry name" value="PEPTIDASE S9 PROLYL OLIGOPEPTIDASE CATALYTIC DOMAIN-CONTAINING PROTEIN"/>
    <property type="match status" value="1"/>
</dbReference>
<dbReference type="OrthoDB" id="9794725at2"/>
<accession>A0A5C5XE18</accession>
<feature type="domain" description="BD-FAE-like" evidence="3">
    <location>
        <begin position="68"/>
        <end position="182"/>
    </location>
</feature>
<evidence type="ECO:0000313" key="5">
    <source>
        <dbReference type="Proteomes" id="UP000316095"/>
    </source>
</evidence>
<dbReference type="EMBL" id="SJPG01000001">
    <property type="protein sequence ID" value="TWT61058.1"/>
    <property type="molecule type" value="Genomic_DNA"/>
</dbReference>
<feature type="chain" id="PRO_5022877747" evidence="2">
    <location>
        <begin position="21"/>
        <end position="299"/>
    </location>
</feature>
<evidence type="ECO:0000256" key="2">
    <source>
        <dbReference type="SAM" id="SignalP"/>
    </source>
</evidence>